<feature type="binding site" evidence="9">
    <location>
        <position position="411"/>
    </location>
    <ligand>
        <name>Mg(2+)</name>
        <dbReference type="ChEBI" id="CHEBI:18420"/>
    </ligand>
</feature>
<dbReference type="PROSITE" id="PS50011">
    <property type="entry name" value="PROTEIN_KINASE_DOM"/>
    <property type="match status" value="1"/>
</dbReference>
<feature type="signal peptide" evidence="11">
    <location>
        <begin position="1"/>
        <end position="20"/>
    </location>
</feature>
<dbReference type="PIRSF" id="PIRSF000615">
    <property type="entry name" value="TyrPK_CSF1-R"/>
    <property type="match status" value="1"/>
</dbReference>
<dbReference type="RefSeq" id="XP_025416833.1">
    <property type="nucleotide sequence ID" value="XM_025561048.1"/>
</dbReference>
<feature type="binding site" evidence="8">
    <location>
        <position position="224"/>
    </location>
    <ligand>
        <name>ATP</name>
        <dbReference type="ChEBI" id="CHEBI:30616"/>
    </ligand>
</feature>
<dbReference type="Gene3D" id="2.60.40.10">
    <property type="entry name" value="Immunoglobulins"/>
    <property type="match status" value="1"/>
</dbReference>
<dbReference type="PROSITE" id="PS50835">
    <property type="entry name" value="IG_LIKE"/>
    <property type="match status" value="1"/>
</dbReference>
<dbReference type="GO" id="GO:0007169">
    <property type="term" value="P:cell surface receptor protein tyrosine kinase signaling pathway"/>
    <property type="evidence" value="ECO:0007669"/>
    <property type="project" value="TreeGrafter"/>
</dbReference>
<evidence type="ECO:0000256" key="11">
    <source>
        <dbReference type="SAM" id="SignalP"/>
    </source>
</evidence>
<keyword evidence="6" id="KW-0325">Glycoprotein</keyword>
<keyword evidence="9" id="KW-0460">Magnesium</keyword>
<dbReference type="InterPro" id="IPR000719">
    <property type="entry name" value="Prot_kinase_dom"/>
</dbReference>
<dbReference type="GO" id="GO:0043235">
    <property type="term" value="C:receptor complex"/>
    <property type="evidence" value="ECO:0007669"/>
    <property type="project" value="TreeGrafter"/>
</dbReference>
<evidence type="ECO:0000256" key="6">
    <source>
        <dbReference type="ARBA" id="ARBA00023180"/>
    </source>
</evidence>
<dbReference type="InterPro" id="IPR003598">
    <property type="entry name" value="Ig_sub2"/>
</dbReference>
<dbReference type="PRINTS" id="PR00109">
    <property type="entry name" value="TYRKINASE"/>
</dbReference>
<dbReference type="InterPro" id="IPR003599">
    <property type="entry name" value="Ig_sub"/>
</dbReference>
<keyword evidence="8" id="KW-0067">ATP-binding</keyword>
<evidence type="ECO:0000256" key="2">
    <source>
        <dbReference type="ARBA" id="ARBA00022692"/>
    </source>
</evidence>
<feature type="domain" description="Ig-like" evidence="13">
    <location>
        <begin position="21"/>
        <end position="113"/>
    </location>
</feature>
<organism evidence="14 15">
    <name type="scientific">Sipha flava</name>
    <name type="common">yellow sugarcane aphid</name>
    <dbReference type="NCBI Taxonomy" id="143950"/>
    <lineage>
        <taxon>Eukaryota</taxon>
        <taxon>Metazoa</taxon>
        <taxon>Ecdysozoa</taxon>
        <taxon>Arthropoda</taxon>
        <taxon>Hexapoda</taxon>
        <taxon>Insecta</taxon>
        <taxon>Pterygota</taxon>
        <taxon>Neoptera</taxon>
        <taxon>Paraneoptera</taxon>
        <taxon>Hemiptera</taxon>
        <taxon>Sternorrhyncha</taxon>
        <taxon>Aphidomorpha</taxon>
        <taxon>Aphidoidea</taxon>
        <taxon>Aphididae</taxon>
        <taxon>Sipha</taxon>
    </lineage>
</organism>
<dbReference type="InterPro" id="IPR013783">
    <property type="entry name" value="Ig-like_fold"/>
</dbReference>
<dbReference type="InterPro" id="IPR001245">
    <property type="entry name" value="Ser-Thr/Tyr_kinase_cat_dom"/>
</dbReference>
<dbReference type="SUPFAM" id="SSF48726">
    <property type="entry name" value="Immunoglobulin"/>
    <property type="match status" value="1"/>
</dbReference>
<dbReference type="Proteomes" id="UP000694846">
    <property type="component" value="Unplaced"/>
</dbReference>
<keyword evidence="8" id="KW-0547">Nucleotide-binding</keyword>
<name>A0A8B8G206_9HEMI</name>
<keyword evidence="5" id="KW-1015">Disulfide bond</keyword>
<dbReference type="GO" id="GO:0005886">
    <property type="term" value="C:plasma membrane"/>
    <property type="evidence" value="ECO:0007669"/>
    <property type="project" value="TreeGrafter"/>
</dbReference>
<dbReference type="Gene3D" id="1.10.510.10">
    <property type="entry name" value="Transferase(Phosphotransferase) domain 1"/>
    <property type="match status" value="1"/>
</dbReference>
<dbReference type="PANTHER" id="PTHR24416:SF600">
    <property type="entry name" value="PDGF- AND VEGF-RECEPTOR RELATED, ISOFORM J"/>
    <property type="match status" value="1"/>
</dbReference>
<dbReference type="AlphaFoldDB" id="A0A8B8G206"/>
<feature type="domain" description="Protein kinase" evidence="12">
    <location>
        <begin position="190"/>
        <end position="533"/>
    </location>
</feature>
<dbReference type="SMART" id="SM00409">
    <property type="entry name" value="IG"/>
    <property type="match status" value="1"/>
</dbReference>
<evidence type="ECO:0000256" key="4">
    <source>
        <dbReference type="ARBA" id="ARBA00023136"/>
    </source>
</evidence>
<keyword evidence="3 10" id="KW-1133">Transmembrane helix</keyword>
<feature type="transmembrane region" description="Helical" evidence="10">
    <location>
        <begin position="127"/>
        <end position="149"/>
    </location>
</feature>
<dbReference type="FunFam" id="1.10.510.10:FF:001927">
    <property type="entry name" value="Receptor protein-tyrosine kinase"/>
    <property type="match status" value="1"/>
</dbReference>
<dbReference type="Pfam" id="PF13927">
    <property type="entry name" value="Ig_3"/>
    <property type="match status" value="1"/>
</dbReference>
<dbReference type="GeneID" id="112688034"/>
<evidence type="ECO:0000256" key="10">
    <source>
        <dbReference type="SAM" id="Phobius"/>
    </source>
</evidence>
<evidence type="ECO:0000259" key="12">
    <source>
        <dbReference type="PROSITE" id="PS50011"/>
    </source>
</evidence>
<dbReference type="GO" id="GO:0046872">
    <property type="term" value="F:metal ion binding"/>
    <property type="evidence" value="ECO:0007669"/>
    <property type="project" value="UniProtKB-KW"/>
</dbReference>
<keyword evidence="11" id="KW-0732">Signal</keyword>
<dbReference type="GO" id="GO:0005524">
    <property type="term" value="F:ATP binding"/>
    <property type="evidence" value="ECO:0007669"/>
    <property type="project" value="UniProtKB-KW"/>
</dbReference>
<feature type="binding site" evidence="8">
    <location>
        <begin position="197"/>
        <end position="204"/>
    </location>
    <ligand>
        <name>ATP</name>
        <dbReference type="ChEBI" id="CHEBI:30616"/>
    </ligand>
</feature>
<dbReference type="InterPro" id="IPR011009">
    <property type="entry name" value="Kinase-like_dom_sf"/>
</dbReference>
<accession>A0A8B8G206</accession>
<dbReference type="Pfam" id="PF07714">
    <property type="entry name" value="PK_Tyr_Ser-Thr"/>
    <property type="match status" value="1"/>
</dbReference>
<dbReference type="OrthoDB" id="6597672at2759"/>
<keyword evidence="7" id="KW-0393">Immunoglobulin domain</keyword>
<dbReference type="InterPro" id="IPR036179">
    <property type="entry name" value="Ig-like_dom_sf"/>
</dbReference>
<reference evidence="15" key="1">
    <citation type="submission" date="2025-08" db="UniProtKB">
        <authorList>
            <consortium name="RefSeq"/>
        </authorList>
    </citation>
    <scope>IDENTIFICATION</scope>
    <source>
        <tissue evidence="15">Whole body</tissue>
    </source>
</reference>
<gene>
    <name evidence="15" type="primary">LOC112688034</name>
</gene>
<evidence type="ECO:0000256" key="9">
    <source>
        <dbReference type="PIRSR" id="PIRSR000615-3"/>
    </source>
</evidence>
<sequence length="566" mass="65565">MKHFISCLLLCGYYTLGSVCENITVNINGPDQIVIGQNVSLNCTVNIDVDVKFDWKVPNEQQLQNGRVVENHFVKNLENLTVSVIIIQNVTAADEGEYICNVTLTDSVHKNYTLKIFDKPDYMHNPYMFIFICCAMLITAFYTMSFFNLKRILYMCITQFRIDSERNSRIEEQLDLLPDVKIFEFSKLQLKLGKELGLGKFGVVCKAEAIGMINNVTTTTVCVKMAKSNTDQKHINAIRSELDIMIHIGMHLNIVNLLGAYTGSINKKLMMITEYCCFGNIHYYLSSQRSSFISQINPNGDLDFNIHTSSRNPYSSNNAENKHFIEKHDEDSIQIFDENEYLMPGETKWYLNYRGDFEECNYKPSCTYDLVCWSYQIAQGLEYIASKRVFNLNLTTKNILLTEGNIVKICDFEFLKMNSHDENYQILSTSDLPKKWLAIESLRDRVYLTQSHIWTYGIVLWEIFSLGATPYPNIRVKDLLNALVKGYRMEQPLFANKRIFQIMFKCWETDPSKRPSFKNITHSLESLLKHITISYLRHLNDTYMKLNNENTPSKDYSILIPVTSKF</sequence>
<evidence type="ECO:0000313" key="14">
    <source>
        <dbReference type="Proteomes" id="UP000694846"/>
    </source>
</evidence>
<evidence type="ECO:0000256" key="1">
    <source>
        <dbReference type="ARBA" id="ARBA00004167"/>
    </source>
</evidence>
<keyword evidence="4 10" id="KW-0472">Membrane</keyword>
<dbReference type="Gene3D" id="3.30.200.20">
    <property type="entry name" value="Phosphorylase Kinase, domain 1"/>
    <property type="match status" value="1"/>
</dbReference>
<dbReference type="PANTHER" id="PTHR24416">
    <property type="entry name" value="TYROSINE-PROTEIN KINASE RECEPTOR"/>
    <property type="match status" value="1"/>
</dbReference>
<keyword evidence="9" id="KW-0479">Metal-binding</keyword>
<evidence type="ECO:0000256" key="3">
    <source>
        <dbReference type="ARBA" id="ARBA00022989"/>
    </source>
</evidence>
<dbReference type="InterPro" id="IPR007110">
    <property type="entry name" value="Ig-like_dom"/>
</dbReference>
<dbReference type="GO" id="GO:0004714">
    <property type="term" value="F:transmembrane receptor protein tyrosine kinase activity"/>
    <property type="evidence" value="ECO:0007669"/>
    <property type="project" value="TreeGrafter"/>
</dbReference>
<dbReference type="SUPFAM" id="SSF56112">
    <property type="entry name" value="Protein kinase-like (PK-like)"/>
    <property type="match status" value="1"/>
</dbReference>
<protein>
    <submittedName>
        <fullName evidence="15">Platelet-derived growth factor receptor beta-like</fullName>
    </submittedName>
</protein>
<evidence type="ECO:0000313" key="15">
    <source>
        <dbReference type="RefSeq" id="XP_025416833.1"/>
    </source>
</evidence>
<evidence type="ECO:0000256" key="5">
    <source>
        <dbReference type="ARBA" id="ARBA00023157"/>
    </source>
</evidence>
<feature type="chain" id="PRO_5034013951" evidence="11">
    <location>
        <begin position="21"/>
        <end position="566"/>
    </location>
</feature>
<evidence type="ECO:0000256" key="8">
    <source>
        <dbReference type="PIRSR" id="PIRSR000615-2"/>
    </source>
</evidence>
<comment type="subcellular location">
    <subcellularLocation>
        <location evidence="1">Membrane</location>
        <topology evidence="1">Single-pass membrane protein</topology>
    </subcellularLocation>
</comment>
<dbReference type="InterPro" id="IPR050122">
    <property type="entry name" value="RTK"/>
</dbReference>
<keyword evidence="14" id="KW-1185">Reference proteome</keyword>
<dbReference type="SMART" id="SM00408">
    <property type="entry name" value="IGc2"/>
    <property type="match status" value="1"/>
</dbReference>
<proteinExistence type="predicted"/>
<evidence type="ECO:0000256" key="7">
    <source>
        <dbReference type="ARBA" id="ARBA00023319"/>
    </source>
</evidence>
<keyword evidence="2 10" id="KW-0812">Transmembrane</keyword>
<evidence type="ECO:0000259" key="13">
    <source>
        <dbReference type="PROSITE" id="PS50835"/>
    </source>
</evidence>
<feature type="binding site" evidence="9">
    <location>
        <position position="398"/>
    </location>
    <ligand>
        <name>Mg(2+)</name>
        <dbReference type="ChEBI" id="CHEBI:18420"/>
    </ligand>
</feature>